<dbReference type="Pfam" id="PF01648">
    <property type="entry name" value="ACPS"/>
    <property type="match status" value="1"/>
</dbReference>
<organism evidence="10 11">
    <name type="scientific">Levilactobacillus paucivorans</name>
    <dbReference type="NCBI Taxonomy" id="616990"/>
    <lineage>
        <taxon>Bacteria</taxon>
        <taxon>Bacillati</taxon>
        <taxon>Bacillota</taxon>
        <taxon>Bacilli</taxon>
        <taxon>Lactobacillales</taxon>
        <taxon>Lactobacillaceae</taxon>
        <taxon>Levilactobacillus</taxon>
    </lineage>
</organism>
<dbReference type="GO" id="GO:0006633">
    <property type="term" value="P:fatty acid biosynthetic process"/>
    <property type="evidence" value="ECO:0007669"/>
    <property type="project" value="UniProtKB-UniRule"/>
</dbReference>
<dbReference type="PATRIC" id="fig|616990.3.peg.289"/>
<comment type="cofactor">
    <cofactor evidence="8">
        <name>Mg(2+)</name>
        <dbReference type="ChEBI" id="CHEBI:18420"/>
    </cofactor>
</comment>
<evidence type="ECO:0000256" key="6">
    <source>
        <dbReference type="ARBA" id="ARBA00023098"/>
    </source>
</evidence>
<evidence type="ECO:0000256" key="3">
    <source>
        <dbReference type="ARBA" id="ARBA00022723"/>
    </source>
</evidence>
<evidence type="ECO:0000256" key="7">
    <source>
        <dbReference type="ARBA" id="ARBA00023160"/>
    </source>
</evidence>
<name>A0A0R2LNW6_9LACO</name>
<evidence type="ECO:0000256" key="1">
    <source>
        <dbReference type="ARBA" id="ARBA00022516"/>
    </source>
</evidence>
<keyword evidence="5 8" id="KW-0460">Magnesium</keyword>
<sequence>MIYGIGIDITDLDRVAQVVAKQPQFLEKVLTPDEIVDYRQLSQRRAVEFIGGRWSAKESYSKAMGTGIGSVVGFQDIEIRDNAQGQPIVTRQPFEGIAHVSISHTDTVVMTEVILERG</sequence>
<keyword evidence="1 8" id="KW-0444">Lipid biosynthesis</keyword>
<dbReference type="InterPro" id="IPR004568">
    <property type="entry name" value="Ppantetheine-prot_Trfase_dom"/>
</dbReference>
<dbReference type="AlphaFoldDB" id="A0A0R2LNW6"/>
<evidence type="ECO:0000256" key="4">
    <source>
        <dbReference type="ARBA" id="ARBA00022832"/>
    </source>
</evidence>
<evidence type="ECO:0000256" key="2">
    <source>
        <dbReference type="ARBA" id="ARBA00022679"/>
    </source>
</evidence>
<dbReference type="HAMAP" id="MF_00101">
    <property type="entry name" value="AcpS"/>
    <property type="match status" value="1"/>
</dbReference>
<comment type="similarity">
    <text evidence="8">Belongs to the P-Pant transferase superfamily. AcpS family.</text>
</comment>
<dbReference type="EMBL" id="JQCA01000098">
    <property type="protein sequence ID" value="KRO03361.1"/>
    <property type="molecule type" value="Genomic_DNA"/>
</dbReference>
<comment type="function">
    <text evidence="8">Transfers the 4'-phosphopantetheine moiety from coenzyme A to a Ser of acyl-carrier-protein.</text>
</comment>
<keyword evidence="8" id="KW-0963">Cytoplasm</keyword>
<dbReference type="STRING" id="616990.IV54_GL000267"/>
<dbReference type="EC" id="2.7.8.7" evidence="8"/>
<dbReference type="SUPFAM" id="SSF56214">
    <property type="entry name" value="4'-phosphopantetheinyl transferase"/>
    <property type="match status" value="1"/>
</dbReference>
<feature type="binding site" evidence="8">
    <location>
        <position position="58"/>
    </location>
    <ligand>
        <name>Mg(2+)</name>
        <dbReference type="ChEBI" id="CHEBI:18420"/>
    </ligand>
</feature>
<proteinExistence type="inferred from homology"/>
<dbReference type="GO" id="GO:0005737">
    <property type="term" value="C:cytoplasm"/>
    <property type="evidence" value="ECO:0007669"/>
    <property type="project" value="UniProtKB-SubCell"/>
</dbReference>
<evidence type="ECO:0000256" key="8">
    <source>
        <dbReference type="HAMAP-Rule" id="MF_00101"/>
    </source>
</evidence>
<evidence type="ECO:0000259" key="9">
    <source>
        <dbReference type="Pfam" id="PF01648"/>
    </source>
</evidence>
<comment type="caution">
    <text evidence="10">The sequence shown here is derived from an EMBL/GenBank/DDBJ whole genome shotgun (WGS) entry which is preliminary data.</text>
</comment>
<protein>
    <recommendedName>
        <fullName evidence="8">Holo-[acyl-carrier-protein] synthase</fullName>
        <shortName evidence="8">Holo-ACP synthase</shortName>
        <ecNumber evidence="8">2.7.8.7</ecNumber>
    </recommendedName>
    <alternativeName>
        <fullName evidence="8">4'-phosphopantetheinyl transferase AcpS</fullName>
    </alternativeName>
</protein>
<dbReference type="InterPro" id="IPR002582">
    <property type="entry name" value="ACPS"/>
</dbReference>
<dbReference type="InterPro" id="IPR037143">
    <property type="entry name" value="4-PPantetheinyl_Trfase_dom_sf"/>
</dbReference>
<dbReference type="GO" id="GO:0008897">
    <property type="term" value="F:holo-[acyl-carrier-protein] synthase activity"/>
    <property type="evidence" value="ECO:0007669"/>
    <property type="project" value="UniProtKB-UniRule"/>
</dbReference>
<keyword evidence="3 8" id="KW-0479">Metal-binding</keyword>
<feature type="domain" description="4'-phosphopantetheinyl transferase" evidence="9">
    <location>
        <begin position="4"/>
        <end position="104"/>
    </location>
</feature>
<dbReference type="RefSeq" id="WP_057878832.1">
    <property type="nucleotide sequence ID" value="NZ_JQCA01000098.1"/>
</dbReference>
<keyword evidence="7 8" id="KW-0275">Fatty acid biosynthesis</keyword>
<dbReference type="Gene3D" id="3.90.470.20">
    <property type="entry name" value="4'-phosphopantetheinyl transferase domain"/>
    <property type="match status" value="1"/>
</dbReference>
<evidence type="ECO:0000256" key="5">
    <source>
        <dbReference type="ARBA" id="ARBA00022842"/>
    </source>
</evidence>
<comment type="subcellular location">
    <subcellularLocation>
        <location evidence="8">Cytoplasm</location>
    </subcellularLocation>
</comment>
<reference evidence="10 11" key="1">
    <citation type="journal article" date="2015" name="Genome Announc.">
        <title>Expanding the biotechnology potential of lactobacilli through comparative genomics of 213 strains and associated genera.</title>
        <authorList>
            <person name="Sun Z."/>
            <person name="Harris H.M."/>
            <person name="McCann A."/>
            <person name="Guo C."/>
            <person name="Argimon S."/>
            <person name="Zhang W."/>
            <person name="Yang X."/>
            <person name="Jeffery I.B."/>
            <person name="Cooney J.C."/>
            <person name="Kagawa T.F."/>
            <person name="Liu W."/>
            <person name="Song Y."/>
            <person name="Salvetti E."/>
            <person name="Wrobel A."/>
            <person name="Rasinkangas P."/>
            <person name="Parkhill J."/>
            <person name="Rea M.C."/>
            <person name="O'Sullivan O."/>
            <person name="Ritari J."/>
            <person name="Douillard F.P."/>
            <person name="Paul Ross R."/>
            <person name="Yang R."/>
            <person name="Briner A.E."/>
            <person name="Felis G.E."/>
            <person name="de Vos W.M."/>
            <person name="Barrangou R."/>
            <person name="Klaenhammer T.R."/>
            <person name="Caufield P.W."/>
            <person name="Cui Y."/>
            <person name="Zhang H."/>
            <person name="O'Toole P.W."/>
        </authorList>
    </citation>
    <scope>NUCLEOTIDE SEQUENCE [LARGE SCALE GENOMIC DNA]</scope>
    <source>
        <strain evidence="10 11">DSM 22467</strain>
    </source>
</reference>
<keyword evidence="4 8" id="KW-0276">Fatty acid metabolism</keyword>
<feature type="binding site" evidence="8">
    <location>
        <position position="8"/>
    </location>
    <ligand>
        <name>Mg(2+)</name>
        <dbReference type="ChEBI" id="CHEBI:18420"/>
    </ligand>
</feature>
<evidence type="ECO:0000313" key="10">
    <source>
        <dbReference type="EMBL" id="KRO03361.1"/>
    </source>
</evidence>
<dbReference type="OrthoDB" id="517356at2"/>
<comment type="catalytic activity">
    <reaction evidence="8">
        <text>apo-[ACP] + CoA = holo-[ACP] + adenosine 3',5'-bisphosphate + H(+)</text>
        <dbReference type="Rhea" id="RHEA:12068"/>
        <dbReference type="Rhea" id="RHEA-COMP:9685"/>
        <dbReference type="Rhea" id="RHEA-COMP:9690"/>
        <dbReference type="ChEBI" id="CHEBI:15378"/>
        <dbReference type="ChEBI" id="CHEBI:29999"/>
        <dbReference type="ChEBI" id="CHEBI:57287"/>
        <dbReference type="ChEBI" id="CHEBI:58343"/>
        <dbReference type="ChEBI" id="CHEBI:64479"/>
        <dbReference type="EC" id="2.7.8.7"/>
    </reaction>
</comment>
<dbReference type="NCBIfam" id="TIGR00556">
    <property type="entry name" value="pantethn_trn"/>
    <property type="match status" value="1"/>
</dbReference>
<dbReference type="Proteomes" id="UP000051906">
    <property type="component" value="Unassembled WGS sequence"/>
</dbReference>
<keyword evidence="11" id="KW-1185">Reference proteome</keyword>
<gene>
    <name evidence="8" type="primary">acpS</name>
    <name evidence="10" type="ORF">IV54_GL000267</name>
</gene>
<dbReference type="GO" id="GO:0000287">
    <property type="term" value="F:magnesium ion binding"/>
    <property type="evidence" value="ECO:0007669"/>
    <property type="project" value="UniProtKB-UniRule"/>
</dbReference>
<dbReference type="InterPro" id="IPR008278">
    <property type="entry name" value="4-PPantetheinyl_Trfase_dom"/>
</dbReference>
<dbReference type="NCBIfam" id="TIGR00516">
    <property type="entry name" value="acpS"/>
    <property type="match status" value="1"/>
</dbReference>
<accession>A0A0R2LNW6</accession>
<evidence type="ECO:0000313" key="11">
    <source>
        <dbReference type="Proteomes" id="UP000051906"/>
    </source>
</evidence>
<keyword evidence="6 8" id="KW-0443">Lipid metabolism</keyword>
<keyword evidence="2 8" id="KW-0808">Transferase</keyword>